<dbReference type="InterPro" id="IPR002177">
    <property type="entry name" value="DPS_DNA-bd"/>
</dbReference>
<dbReference type="EMBL" id="VRYZ01000001">
    <property type="protein sequence ID" value="TXS94855.1"/>
    <property type="molecule type" value="Genomic_DNA"/>
</dbReference>
<evidence type="ECO:0000313" key="4">
    <source>
        <dbReference type="EMBL" id="TXS94855.1"/>
    </source>
</evidence>
<dbReference type="CDD" id="cd01043">
    <property type="entry name" value="DPS"/>
    <property type="match status" value="1"/>
</dbReference>
<dbReference type="PRINTS" id="PR01346">
    <property type="entry name" value="HELNAPAPROT"/>
</dbReference>
<dbReference type="AlphaFoldDB" id="A0A5C9A1Y6"/>
<evidence type="ECO:0000313" key="5">
    <source>
        <dbReference type="Proteomes" id="UP000321933"/>
    </source>
</evidence>
<dbReference type="RefSeq" id="WP_148062697.1">
    <property type="nucleotide sequence ID" value="NZ_VRYZ01000001.1"/>
</dbReference>
<dbReference type="SUPFAM" id="SSF47240">
    <property type="entry name" value="Ferritin-like"/>
    <property type="match status" value="1"/>
</dbReference>
<dbReference type="Pfam" id="PF00210">
    <property type="entry name" value="Ferritin"/>
    <property type="match status" value="1"/>
</dbReference>
<evidence type="ECO:0000256" key="2">
    <source>
        <dbReference type="RuleBase" id="RU003875"/>
    </source>
</evidence>
<dbReference type="NCBIfam" id="NF006975">
    <property type="entry name" value="PRK09448.1"/>
    <property type="match status" value="1"/>
</dbReference>
<dbReference type="PROSITE" id="PS00819">
    <property type="entry name" value="DPS_2"/>
    <property type="match status" value="1"/>
</dbReference>
<evidence type="ECO:0000256" key="1">
    <source>
        <dbReference type="ARBA" id="ARBA00009497"/>
    </source>
</evidence>
<gene>
    <name evidence="4" type="primary">dps</name>
    <name evidence="4" type="synonym">pexB</name>
    <name evidence="4" type="ORF">FVW59_02805</name>
</gene>
<keyword evidence="5" id="KW-1185">Reference proteome</keyword>
<dbReference type="Gene3D" id="1.20.1260.10">
    <property type="match status" value="1"/>
</dbReference>
<dbReference type="OrthoDB" id="9797687at2"/>
<comment type="caution">
    <text evidence="4">The sequence shown here is derived from an EMBL/GenBank/DDBJ whole genome shotgun (WGS) entry which is preliminary data.</text>
</comment>
<dbReference type="InterPro" id="IPR023188">
    <property type="entry name" value="DPS_DNA-bd_CS"/>
</dbReference>
<dbReference type="Proteomes" id="UP000321933">
    <property type="component" value="Unassembled WGS sequence"/>
</dbReference>
<comment type="similarity">
    <text evidence="1 2">Belongs to the Dps family.</text>
</comment>
<dbReference type="InterPro" id="IPR012347">
    <property type="entry name" value="Ferritin-like"/>
</dbReference>
<dbReference type="PANTHER" id="PTHR42932">
    <property type="entry name" value="GENERAL STRESS PROTEIN 20U"/>
    <property type="match status" value="1"/>
</dbReference>
<sequence>MTATNFTVPGMDKTTADKVIAVLDQRMVALIDLGLTLKHVHWNVVGPNFIAVHEMLDPQVTAVQEMVDAVAERIATLGGIPVGTPGAIVGRRGWDDYSLQRALANEHLAALDVVYTGLIEDQRSAVKKLSELDAVSEDLLTGHAGDLELFQWFIRAHLESSGGELPTEGVSTEKGAAGKVS</sequence>
<dbReference type="PANTHER" id="PTHR42932:SF3">
    <property type="entry name" value="DNA PROTECTION DURING STARVATION PROTEIN"/>
    <property type="match status" value="1"/>
</dbReference>
<feature type="domain" description="Ferritin/DPS" evidence="3">
    <location>
        <begin position="21"/>
        <end position="159"/>
    </location>
</feature>
<name>A0A5C9A1Y6_9GAMM</name>
<dbReference type="InterPro" id="IPR009078">
    <property type="entry name" value="Ferritin-like_SF"/>
</dbReference>
<dbReference type="GO" id="GO:0008199">
    <property type="term" value="F:ferric iron binding"/>
    <property type="evidence" value="ECO:0007669"/>
    <property type="project" value="InterPro"/>
</dbReference>
<reference evidence="4 5" key="1">
    <citation type="submission" date="2019-08" db="EMBL/GenBank/DDBJ databases">
        <title>Parahaliea maris sp. nov., isolated from the surface seawater.</title>
        <authorList>
            <person name="Liu Y."/>
        </authorList>
    </citation>
    <scope>NUCLEOTIDE SEQUENCE [LARGE SCALE GENOMIC DNA]</scope>
    <source>
        <strain evidence="4 5">S2-26</strain>
    </source>
</reference>
<protein>
    <submittedName>
        <fullName evidence="4">DNA starvation/stationary phase protection protein Dps</fullName>
    </submittedName>
</protein>
<dbReference type="PROSITE" id="PS00818">
    <property type="entry name" value="DPS_1"/>
    <property type="match status" value="1"/>
</dbReference>
<dbReference type="PIRSF" id="PIRSF005900">
    <property type="entry name" value="Dps"/>
    <property type="match status" value="1"/>
</dbReference>
<evidence type="ECO:0000259" key="3">
    <source>
        <dbReference type="Pfam" id="PF00210"/>
    </source>
</evidence>
<proteinExistence type="inferred from homology"/>
<dbReference type="GO" id="GO:0016722">
    <property type="term" value="F:oxidoreductase activity, acting on metal ions"/>
    <property type="evidence" value="ECO:0007669"/>
    <property type="project" value="InterPro"/>
</dbReference>
<accession>A0A5C9A1Y6</accession>
<organism evidence="4 5">
    <name type="scientific">Parahaliea aestuarii</name>
    <dbReference type="NCBI Taxonomy" id="1852021"/>
    <lineage>
        <taxon>Bacteria</taxon>
        <taxon>Pseudomonadati</taxon>
        <taxon>Pseudomonadota</taxon>
        <taxon>Gammaproteobacteria</taxon>
        <taxon>Cellvibrionales</taxon>
        <taxon>Halieaceae</taxon>
        <taxon>Parahaliea</taxon>
    </lineage>
</organism>
<dbReference type="InterPro" id="IPR008331">
    <property type="entry name" value="Ferritin_DPS_dom"/>
</dbReference>